<dbReference type="GO" id="GO:0008270">
    <property type="term" value="F:zinc ion binding"/>
    <property type="evidence" value="ECO:0007669"/>
    <property type="project" value="TreeGrafter"/>
</dbReference>
<evidence type="ECO:0000256" key="3">
    <source>
        <dbReference type="ARBA" id="ARBA00022833"/>
    </source>
</evidence>
<dbReference type="InterPro" id="IPR008584">
    <property type="entry name" value="CXXC_Zn-binding_euk"/>
</dbReference>
<protein>
    <recommendedName>
        <fullName evidence="6">DUF866-domain-containing protein</fullName>
    </recommendedName>
</protein>
<keyword evidence="2" id="KW-0479">Metal-binding</keyword>
<evidence type="ECO:0000256" key="1">
    <source>
        <dbReference type="ARBA" id="ARBA00007818"/>
    </source>
</evidence>
<proteinExistence type="inferred from homology"/>
<accession>A0A507DK96</accession>
<comment type="caution">
    <text evidence="4">The sequence shown here is derived from an EMBL/GenBank/DDBJ whole genome shotgun (WGS) entry which is preliminary data.</text>
</comment>
<keyword evidence="5" id="KW-1185">Reference proteome</keyword>
<dbReference type="PANTHER" id="PTHR12857:SF0">
    <property type="entry name" value="CXXC MOTIF CONTAINING ZINC BINDING PROTEIN"/>
    <property type="match status" value="1"/>
</dbReference>
<evidence type="ECO:0000313" key="5">
    <source>
        <dbReference type="Proteomes" id="UP000320333"/>
    </source>
</evidence>
<reference evidence="4 5" key="1">
    <citation type="journal article" date="2019" name="Sci. Rep.">
        <title>Comparative genomics of chytrid fungi reveal insights into the obligate biotrophic and pathogenic lifestyle of Synchytrium endobioticum.</title>
        <authorList>
            <person name="van de Vossenberg B.T.L.H."/>
            <person name="Warris S."/>
            <person name="Nguyen H.D.T."/>
            <person name="van Gent-Pelzer M.P.E."/>
            <person name="Joly D.L."/>
            <person name="van de Geest H.C."/>
            <person name="Bonants P.J.M."/>
            <person name="Smith D.S."/>
            <person name="Levesque C.A."/>
            <person name="van der Lee T.A.J."/>
        </authorList>
    </citation>
    <scope>NUCLEOTIDE SEQUENCE [LARGE SCALE GENOMIC DNA]</scope>
    <source>
        <strain evidence="4 5">CBS 675.73</strain>
    </source>
</reference>
<keyword evidence="3" id="KW-0862">Zinc</keyword>
<sequence>MPKLHLLLKAELENVTNLRPSSLDHQWNFQVKCTSCHEQHDSWISFNATDESEIPNSRGSANFTLKCKSCKAQTNASILSDSFKPYTAENGAAQPVLTIETRGLDFVGWRPANGQIWIVEGVESGVVFDDVEFEDGELDWAGYDEKAQCSVGVNGIHGEFAKAK</sequence>
<evidence type="ECO:0000313" key="4">
    <source>
        <dbReference type="EMBL" id="TPX51946.1"/>
    </source>
</evidence>
<dbReference type="OrthoDB" id="10248838at2759"/>
<gene>
    <name evidence="4" type="ORF">CcCBS67573_g09976</name>
</gene>
<comment type="similarity">
    <text evidence="1">Belongs to the UPF0587 family.</text>
</comment>
<dbReference type="PANTHER" id="PTHR12857">
    <property type="entry name" value="CXXC MOTIF CONTAINING ZINC BINDING PROTEIN"/>
    <property type="match status" value="1"/>
</dbReference>
<dbReference type="EMBL" id="QEAP01001096">
    <property type="protein sequence ID" value="TPX51946.1"/>
    <property type="molecule type" value="Genomic_DNA"/>
</dbReference>
<dbReference type="Proteomes" id="UP000320333">
    <property type="component" value="Unassembled WGS sequence"/>
</dbReference>
<name>A0A507DK96_9FUNG</name>
<evidence type="ECO:0000256" key="2">
    <source>
        <dbReference type="ARBA" id="ARBA00022723"/>
    </source>
</evidence>
<organism evidence="4 5">
    <name type="scientific">Chytriomyces confervae</name>
    <dbReference type="NCBI Taxonomy" id="246404"/>
    <lineage>
        <taxon>Eukaryota</taxon>
        <taxon>Fungi</taxon>
        <taxon>Fungi incertae sedis</taxon>
        <taxon>Chytridiomycota</taxon>
        <taxon>Chytridiomycota incertae sedis</taxon>
        <taxon>Chytridiomycetes</taxon>
        <taxon>Chytridiales</taxon>
        <taxon>Chytriomycetaceae</taxon>
        <taxon>Chytriomyces</taxon>
    </lineage>
</organism>
<dbReference type="Pfam" id="PF05907">
    <property type="entry name" value="CXXC_Zn-b_euk"/>
    <property type="match status" value="1"/>
</dbReference>
<dbReference type="SUPFAM" id="SSF141678">
    <property type="entry name" value="MAL13P1.257-like"/>
    <property type="match status" value="1"/>
</dbReference>
<dbReference type="AlphaFoldDB" id="A0A507DK96"/>
<evidence type="ECO:0008006" key="6">
    <source>
        <dbReference type="Google" id="ProtNLM"/>
    </source>
</evidence>